<reference evidence="3" key="1">
    <citation type="submission" date="2023-06" db="EMBL/GenBank/DDBJ databases">
        <title>Genomic of Agaribacillus aureum.</title>
        <authorList>
            <person name="Wang G."/>
        </authorList>
    </citation>
    <scope>NUCLEOTIDE SEQUENCE</scope>
    <source>
        <strain evidence="3">BMA12</strain>
    </source>
</reference>
<keyword evidence="1" id="KW-0802">TPR repeat</keyword>
<dbReference type="Proteomes" id="UP001172083">
    <property type="component" value="Unassembled WGS sequence"/>
</dbReference>
<gene>
    <name evidence="3" type="ORF">QQ020_32880</name>
</gene>
<feature type="signal peptide" evidence="2">
    <location>
        <begin position="1"/>
        <end position="21"/>
    </location>
</feature>
<accession>A0ABT8LGI4</accession>
<keyword evidence="4" id="KW-1185">Reference proteome</keyword>
<dbReference type="InterPro" id="IPR011990">
    <property type="entry name" value="TPR-like_helical_dom_sf"/>
</dbReference>
<evidence type="ECO:0008006" key="5">
    <source>
        <dbReference type="Google" id="ProtNLM"/>
    </source>
</evidence>
<organism evidence="3 4">
    <name type="scientific">Agaribacillus aureus</name>
    <dbReference type="NCBI Taxonomy" id="3051825"/>
    <lineage>
        <taxon>Bacteria</taxon>
        <taxon>Pseudomonadati</taxon>
        <taxon>Bacteroidota</taxon>
        <taxon>Cytophagia</taxon>
        <taxon>Cytophagales</taxon>
        <taxon>Splendidivirgaceae</taxon>
        <taxon>Agaribacillus</taxon>
    </lineage>
</organism>
<keyword evidence="2" id="KW-0732">Signal</keyword>
<dbReference type="SUPFAM" id="SSF48452">
    <property type="entry name" value="TPR-like"/>
    <property type="match status" value="1"/>
</dbReference>
<evidence type="ECO:0000313" key="4">
    <source>
        <dbReference type="Proteomes" id="UP001172083"/>
    </source>
</evidence>
<dbReference type="RefSeq" id="WP_346762250.1">
    <property type="nucleotide sequence ID" value="NZ_JAUJEB010000012.1"/>
</dbReference>
<evidence type="ECO:0000256" key="1">
    <source>
        <dbReference type="PROSITE-ProRule" id="PRU00339"/>
    </source>
</evidence>
<evidence type="ECO:0000313" key="3">
    <source>
        <dbReference type="EMBL" id="MDN5216912.1"/>
    </source>
</evidence>
<comment type="caution">
    <text evidence="3">The sequence shown here is derived from an EMBL/GenBank/DDBJ whole genome shotgun (WGS) entry which is preliminary data.</text>
</comment>
<proteinExistence type="predicted"/>
<dbReference type="InterPro" id="IPR019734">
    <property type="entry name" value="TPR_rpt"/>
</dbReference>
<name>A0ABT8LGI4_9BACT</name>
<feature type="chain" id="PRO_5045998556" description="Tetratricopeptide repeat protein" evidence="2">
    <location>
        <begin position="22"/>
        <end position="353"/>
    </location>
</feature>
<evidence type="ECO:0000256" key="2">
    <source>
        <dbReference type="SAM" id="SignalP"/>
    </source>
</evidence>
<dbReference type="PROSITE" id="PS50005">
    <property type="entry name" value="TPR"/>
    <property type="match status" value="1"/>
</dbReference>
<dbReference type="Gene3D" id="1.25.40.10">
    <property type="entry name" value="Tetratricopeptide repeat domain"/>
    <property type="match status" value="1"/>
</dbReference>
<feature type="repeat" description="TPR" evidence="1">
    <location>
        <begin position="118"/>
        <end position="151"/>
    </location>
</feature>
<protein>
    <recommendedName>
        <fullName evidence="5">Tetratricopeptide repeat protein</fullName>
    </recommendedName>
</protein>
<sequence>MKKKNYIIVLLLHFTSILSLAQDPPNLSPIDMAMEKAIVNDNWEMVFEKLSPFLNKSKDNCDVNAVVRFIYGHSALIIGKNSFSTDQFYCKSDSIDSASLSEWLAYTRQLAAKYGKASSVRYLLADAYARLGSFEKAKSELDTSLSINKNHVASLNARAVINWLLFENSDPRHEDYKIAALNDINGAMKLNSNFADLHANKAIFMMRSTGEMNLPRSELKKALAIDPTYWLAMNSYAFSFGVEGAMNKFSDIQDKIMANEPDTPFSSDFANNPSGLTSGARGVELSAGMKNGLPQFGIKLDLSKYNSGLLRGGIFTYLAEGENLVLHSDQKPIMIATWFNYNYPNKLVVHAKN</sequence>
<dbReference type="EMBL" id="JAUJEB010000012">
    <property type="protein sequence ID" value="MDN5216912.1"/>
    <property type="molecule type" value="Genomic_DNA"/>
</dbReference>